<protein>
    <recommendedName>
        <fullName evidence="11">Serine aminopeptidase S33 domain-containing protein</fullName>
    </recommendedName>
</protein>
<keyword evidence="8" id="KW-0496">Mitochondrion</keyword>
<dbReference type="SUPFAM" id="SSF103506">
    <property type="entry name" value="Mitochondrial carrier"/>
    <property type="match status" value="1"/>
</dbReference>
<evidence type="ECO:0000259" key="11">
    <source>
        <dbReference type="Pfam" id="PF12146"/>
    </source>
</evidence>
<accession>A0AAW1RGL9</accession>
<dbReference type="Pfam" id="PF12146">
    <property type="entry name" value="Hydrolase_4"/>
    <property type="match status" value="1"/>
</dbReference>
<proteinExistence type="inferred from homology"/>
<keyword evidence="7" id="KW-1133">Transmembrane helix</keyword>
<dbReference type="Pfam" id="PF00153">
    <property type="entry name" value="Mito_carr"/>
    <property type="match status" value="3"/>
</dbReference>
<dbReference type="Gene3D" id="3.40.50.1820">
    <property type="entry name" value="alpha/beta hydrolase"/>
    <property type="match status" value="1"/>
</dbReference>
<comment type="similarity">
    <text evidence="2">Belongs to the mitochondrial carrier (TC 2.A.29) family.</text>
</comment>
<evidence type="ECO:0000256" key="7">
    <source>
        <dbReference type="ARBA" id="ARBA00022989"/>
    </source>
</evidence>
<reference evidence="12 13" key="1">
    <citation type="journal article" date="2024" name="Nat. Commun.">
        <title>Phylogenomics reveals the evolutionary origins of lichenization in chlorophyte algae.</title>
        <authorList>
            <person name="Puginier C."/>
            <person name="Libourel C."/>
            <person name="Otte J."/>
            <person name="Skaloud P."/>
            <person name="Haon M."/>
            <person name="Grisel S."/>
            <person name="Petersen M."/>
            <person name="Berrin J.G."/>
            <person name="Delaux P.M."/>
            <person name="Dal Grande F."/>
            <person name="Keller J."/>
        </authorList>
    </citation>
    <scope>NUCLEOTIDE SEQUENCE [LARGE SCALE GENOMIC DNA]</scope>
    <source>
        <strain evidence="12 13">SAG 245.80</strain>
    </source>
</reference>
<dbReference type="InterPro" id="IPR022742">
    <property type="entry name" value="Hydrolase_4"/>
</dbReference>
<dbReference type="PROSITE" id="PS50920">
    <property type="entry name" value="SOLCAR"/>
    <property type="match status" value="3"/>
</dbReference>
<dbReference type="InterPro" id="IPR018108">
    <property type="entry name" value="MCP_transmembrane"/>
</dbReference>
<evidence type="ECO:0000256" key="6">
    <source>
        <dbReference type="ARBA" id="ARBA00022792"/>
    </source>
</evidence>
<feature type="repeat" description="Solcar" evidence="10">
    <location>
        <begin position="548"/>
        <end position="634"/>
    </location>
</feature>
<evidence type="ECO:0000256" key="4">
    <source>
        <dbReference type="ARBA" id="ARBA00022692"/>
    </source>
</evidence>
<keyword evidence="9 10" id="KW-0472">Membrane</keyword>
<dbReference type="Gene3D" id="1.50.40.10">
    <property type="entry name" value="Mitochondrial carrier domain"/>
    <property type="match status" value="1"/>
</dbReference>
<dbReference type="InterPro" id="IPR029058">
    <property type="entry name" value="AB_hydrolase_fold"/>
</dbReference>
<comment type="subcellular location">
    <subcellularLocation>
        <location evidence="1">Mitochondrion inner membrane</location>
        <topology evidence="1">Multi-pass membrane protein</topology>
    </subcellularLocation>
</comment>
<evidence type="ECO:0000256" key="10">
    <source>
        <dbReference type="PROSITE-ProRule" id="PRU00282"/>
    </source>
</evidence>
<keyword evidence="4 10" id="KW-0812">Transmembrane</keyword>
<gene>
    <name evidence="12" type="ORF">WJX81_005824</name>
</gene>
<keyword evidence="5" id="KW-0677">Repeat</keyword>
<keyword evidence="13" id="KW-1185">Reference proteome</keyword>
<evidence type="ECO:0000256" key="2">
    <source>
        <dbReference type="ARBA" id="ARBA00006375"/>
    </source>
</evidence>
<evidence type="ECO:0000256" key="8">
    <source>
        <dbReference type="ARBA" id="ARBA00023128"/>
    </source>
</evidence>
<feature type="repeat" description="Solcar" evidence="10">
    <location>
        <begin position="364"/>
        <end position="449"/>
    </location>
</feature>
<dbReference type="SUPFAM" id="SSF53474">
    <property type="entry name" value="alpha/beta-Hydrolases"/>
    <property type="match status" value="1"/>
</dbReference>
<keyword evidence="6" id="KW-0999">Mitochondrion inner membrane</keyword>
<dbReference type="EMBL" id="JALJOU010000038">
    <property type="protein sequence ID" value="KAK9832839.1"/>
    <property type="molecule type" value="Genomic_DNA"/>
</dbReference>
<evidence type="ECO:0000313" key="12">
    <source>
        <dbReference type="EMBL" id="KAK9832839.1"/>
    </source>
</evidence>
<dbReference type="InterPro" id="IPR044677">
    <property type="entry name" value="SLC25A3/Pic2/Mir1-like"/>
</dbReference>
<organism evidence="12 13">
    <name type="scientific">Elliptochloris bilobata</name>
    <dbReference type="NCBI Taxonomy" id="381761"/>
    <lineage>
        <taxon>Eukaryota</taxon>
        <taxon>Viridiplantae</taxon>
        <taxon>Chlorophyta</taxon>
        <taxon>core chlorophytes</taxon>
        <taxon>Trebouxiophyceae</taxon>
        <taxon>Trebouxiophyceae incertae sedis</taxon>
        <taxon>Elliptochloris clade</taxon>
        <taxon>Elliptochloris</taxon>
    </lineage>
</organism>
<dbReference type="Proteomes" id="UP001445335">
    <property type="component" value="Unassembled WGS sequence"/>
</dbReference>
<dbReference type="GO" id="GO:1990547">
    <property type="term" value="P:mitochondrial phosphate ion transmembrane transport"/>
    <property type="evidence" value="ECO:0007669"/>
    <property type="project" value="InterPro"/>
</dbReference>
<evidence type="ECO:0000256" key="9">
    <source>
        <dbReference type="ARBA" id="ARBA00023136"/>
    </source>
</evidence>
<evidence type="ECO:0000256" key="1">
    <source>
        <dbReference type="ARBA" id="ARBA00004448"/>
    </source>
</evidence>
<dbReference type="AlphaFoldDB" id="A0AAW1RGL9"/>
<keyword evidence="3" id="KW-0813">Transport</keyword>
<dbReference type="PANTHER" id="PTHR45671">
    <property type="entry name" value="SOLUTE CARRIER FAMILY 25 (MITOCHONDRIAL CARRIER PHOSPHATE CARRIER), MEMBER 3, LIKE-RELATED-RELATED"/>
    <property type="match status" value="1"/>
</dbReference>
<dbReference type="GO" id="GO:0005315">
    <property type="term" value="F:phosphate transmembrane transporter activity"/>
    <property type="evidence" value="ECO:0007669"/>
    <property type="project" value="InterPro"/>
</dbReference>
<feature type="domain" description="Serine aminopeptidase S33" evidence="11">
    <location>
        <begin position="107"/>
        <end position="203"/>
    </location>
</feature>
<dbReference type="PANTHER" id="PTHR45671:SF12">
    <property type="entry name" value="MITOCHONDRIAL PHOSPHATE CARRIER PROTEIN"/>
    <property type="match status" value="1"/>
</dbReference>
<feature type="repeat" description="Solcar" evidence="10">
    <location>
        <begin position="462"/>
        <end position="547"/>
    </location>
</feature>
<sequence length="641" mass="68445">MATGGVLAGAVLGLIYVFQEKLIYIPRIPGVPNTFPYLPDKFGLEYEDVWLTAADGTKLHAWYLYPRTLPSAAARRRRPAVLFLQENAGNMALRLPFLRLLVRYLDCAVLALSYRGYGLSQGSPSERGLQQDSQAALDHLLGRPDVHPRRVAVLGKSLGGAVALHVAATNPDRVAVVMVENTFLSIEDVAPKVLPLLAPFLGRGRVGNFLVRNKWRSYEAIQRCRHLPMLLLSSLQDEVLPPVHMRQLYEAVGGPACTTCQWVEFPEAHHMDTYEVAAQEYWPALIGFVQSCGILDDDAGEPDVARAAGAAAERRARAHSAAVLPGGNGSAQDGSEGQLVIRAKTERGREHVPPPPPPQSFGMGLYARYALAGALCCALTHGAVVPIDVVKTRMQLEPSVYAKGLLATAAHLVREEGLGVLTAGAGPTMVGYFLQGGLKFGGYEFWKDVLASAAGPAAVERFAALVHMVSSATAEFFADIALCPLEAVRIRLVAQPGYAAGAAGALTRLLREEGAARGLYAGFGPMLFKQIPYTVAKFVVFEHVARGLRAHVESMAGLVAGCVAALVSQPADMLLSRINRAKAAPGEEGTVARLLAIARELGAAGLFAGLGARMVMVSALTASQFAVYGDLKRLLGIEAIH</sequence>
<dbReference type="GO" id="GO:0005743">
    <property type="term" value="C:mitochondrial inner membrane"/>
    <property type="evidence" value="ECO:0007669"/>
    <property type="project" value="UniProtKB-SubCell"/>
</dbReference>
<evidence type="ECO:0000256" key="3">
    <source>
        <dbReference type="ARBA" id="ARBA00022448"/>
    </source>
</evidence>
<evidence type="ECO:0000256" key="5">
    <source>
        <dbReference type="ARBA" id="ARBA00022737"/>
    </source>
</evidence>
<dbReference type="InterPro" id="IPR023395">
    <property type="entry name" value="MCP_dom_sf"/>
</dbReference>
<name>A0AAW1RGL9_9CHLO</name>
<evidence type="ECO:0000313" key="13">
    <source>
        <dbReference type="Proteomes" id="UP001445335"/>
    </source>
</evidence>
<comment type="caution">
    <text evidence="12">The sequence shown here is derived from an EMBL/GenBank/DDBJ whole genome shotgun (WGS) entry which is preliminary data.</text>
</comment>